<sequence length="217" mass="23851">MPSTVVKPRKKLVLTGYGPFGEFKENPSSVLVERIAESGLPADVAAVFDLQTELLDVAYCKADDYVQNFVQKDPADFYIHLGVHPIARHVKLEQQSGSDGYCREDVLGACAINARSCVAPSCGTKERLHTKLNCVDAVAAIHEALGDKLEGLRVTTSDDPGTYLCGYIFYSTLKVNKGRSLFVHVPEFDSVATVEVVHQIVVEVTRQVARQIVHFED</sequence>
<evidence type="ECO:0000256" key="4">
    <source>
        <dbReference type="ARBA" id="ARBA00022807"/>
    </source>
</evidence>
<reference evidence="5" key="1">
    <citation type="journal article" date="2013" name="Genetics">
        <title>The draft genome and transcriptome of Panagrellus redivivus are shaped by the harsh demands of a free-living lifestyle.</title>
        <authorList>
            <person name="Srinivasan J."/>
            <person name="Dillman A.R."/>
            <person name="Macchietto M.G."/>
            <person name="Heikkinen L."/>
            <person name="Lakso M."/>
            <person name="Fracchia K.M."/>
            <person name="Antoshechkin I."/>
            <person name="Mortazavi A."/>
            <person name="Wong G."/>
            <person name="Sternberg P.W."/>
        </authorList>
    </citation>
    <scope>NUCLEOTIDE SEQUENCE [LARGE SCALE GENOMIC DNA]</scope>
    <source>
        <strain evidence="5">MT8872</strain>
    </source>
</reference>
<evidence type="ECO:0000313" key="6">
    <source>
        <dbReference type="WBParaSite" id="Pan_g22499.t1"/>
    </source>
</evidence>
<dbReference type="Proteomes" id="UP000492821">
    <property type="component" value="Unassembled WGS sequence"/>
</dbReference>
<protein>
    <submittedName>
        <fullName evidence="6">Pyroglutamyl-peptidase I</fullName>
    </submittedName>
</protein>
<dbReference type="AlphaFoldDB" id="A0A7E4ZWW0"/>
<dbReference type="Gene3D" id="3.40.630.20">
    <property type="entry name" value="Peptidase C15, pyroglutamyl peptidase I-like"/>
    <property type="match status" value="1"/>
</dbReference>
<proteinExistence type="inferred from homology"/>
<dbReference type="SUPFAM" id="SSF53182">
    <property type="entry name" value="Pyrrolidone carboxyl peptidase (pyroglutamate aminopeptidase)"/>
    <property type="match status" value="1"/>
</dbReference>
<dbReference type="Pfam" id="PF01470">
    <property type="entry name" value="Peptidase_C15"/>
    <property type="match status" value="1"/>
</dbReference>
<comment type="similarity">
    <text evidence="1">Belongs to the peptidase C15 family.</text>
</comment>
<keyword evidence="2" id="KW-0645">Protease</keyword>
<evidence type="ECO:0000313" key="5">
    <source>
        <dbReference type="Proteomes" id="UP000492821"/>
    </source>
</evidence>
<dbReference type="PANTHER" id="PTHR23402:SF1">
    <property type="entry name" value="PYROGLUTAMYL-PEPTIDASE I"/>
    <property type="match status" value="1"/>
</dbReference>
<keyword evidence="5" id="KW-1185">Reference proteome</keyword>
<dbReference type="WBParaSite" id="Pan_g22499.t1">
    <property type="protein sequence ID" value="Pan_g22499.t1"/>
    <property type="gene ID" value="Pan_g22499"/>
</dbReference>
<evidence type="ECO:0000256" key="1">
    <source>
        <dbReference type="ARBA" id="ARBA00006641"/>
    </source>
</evidence>
<evidence type="ECO:0000256" key="2">
    <source>
        <dbReference type="ARBA" id="ARBA00022670"/>
    </source>
</evidence>
<reference evidence="6" key="2">
    <citation type="submission" date="2020-10" db="UniProtKB">
        <authorList>
            <consortium name="WormBaseParasite"/>
        </authorList>
    </citation>
    <scope>IDENTIFICATION</scope>
</reference>
<dbReference type="GO" id="GO:0006508">
    <property type="term" value="P:proteolysis"/>
    <property type="evidence" value="ECO:0007669"/>
    <property type="project" value="UniProtKB-KW"/>
</dbReference>
<organism evidence="5 6">
    <name type="scientific">Panagrellus redivivus</name>
    <name type="common">Microworm</name>
    <dbReference type="NCBI Taxonomy" id="6233"/>
    <lineage>
        <taxon>Eukaryota</taxon>
        <taxon>Metazoa</taxon>
        <taxon>Ecdysozoa</taxon>
        <taxon>Nematoda</taxon>
        <taxon>Chromadorea</taxon>
        <taxon>Rhabditida</taxon>
        <taxon>Tylenchina</taxon>
        <taxon>Panagrolaimomorpha</taxon>
        <taxon>Panagrolaimoidea</taxon>
        <taxon>Panagrolaimidae</taxon>
        <taxon>Panagrellus</taxon>
    </lineage>
</organism>
<keyword evidence="3" id="KW-0378">Hydrolase</keyword>
<dbReference type="InterPro" id="IPR036440">
    <property type="entry name" value="Peptidase_C15-like_sf"/>
</dbReference>
<name>A0A7E4ZWW0_PANRE</name>
<dbReference type="GO" id="GO:0008234">
    <property type="term" value="F:cysteine-type peptidase activity"/>
    <property type="evidence" value="ECO:0007669"/>
    <property type="project" value="UniProtKB-KW"/>
</dbReference>
<evidence type="ECO:0000256" key="3">
    <source>
        <dbReference type="ARBA" id="ARBA00022801"/>
    </source>
</evidence>
<accession>A0A7E4ZWW0</accession>
<dbReference type="PANTHER" id="PTHR23402">
    <property type="entry name" value="PROTEASE FAMILY C15 PYROGLUTAMYL-PEPTIDASE I-RELATED"/>
    <property type="match status" value="1"/>
</dbReference>
<dbReference type="InterPro" id="IPR016125">
    <property type="entry name" value="Peptidase_C15-like"/>
</dbReference>
<keyword evidence="4" id="KW-0788">Thiol protease</keyword>